<dbReference type="PANTHER" id="PTHR36113">
    <property type="entry name" value="LYASE, PUTATIVE-RELATED-RELATED"/>
    <property type="match status" value="1"/>
</dbReference>
<dbReference type="Gene3D" id="3.10.180.10">
    <property type="entry name" value="2,3-Dihydroxybiphenyl 1,2-Dioxygenase, domain 1"/>
    <property type="match status" value="1"/>
</dbReference>
<dbReference type="RefSeq" id="WP_316430429.1">
    <property type="nucleotide sequence ID" value="NZ_CP053586.1"/>
</dbReference>
<dbReference type="PANTHER" id="PTHR36113:SF3">
    <property type="entry name" value="SLL5075 PROTEIN"/>
    <property type="match status" value="1"/>
</dbReference>
<dbReference type="SUPFAM" id="SSF54593">
    <property type="entry name" value="Glyoxalase/Bleomycin resistance protein/Dihydroxybiphenyl dioxygenase"/>
    <property type="match status" value="1"/>
</dbReference>
<sequence>MNFQRFEHINLSCRDINVTRQFYQTLFPDWYVRAEGAGWLHLGNDRFYLSLMQEASQTPRTHQSYYSIGINHVGFVIQDGGAMQAALDNHGIEYSLMDDAPETRFRAYLYDPDGNELELIEYQSSYALK</sequence>
<proteinExistence type="predicted"/>
<dbReference type="InterPro" id="IPR037523">
    <property type="entry name" value="VOC_core"/>
</dbReference>
<name>A0AA97AHI6_9CYAN</name>
<dbReference type="PROSITE" id="PS51819">
    <property type="entry name" value="VOC"/>
    <property type="match status" value="1"/>
</dbReference>
<feature type="domain" description="VOC" evidence="1">
    <location>
        <begin position="5"/>
        <end position="122"/>
    </location>
</feature>
<accession>A0AA97AHI6</accession>
<organism evidence="2">
    <name type="scientific">Leptolyngbya sp. NK1-12</name>
    <dbReference type="NCBI Taxonomy" id="2547451"/>
    <lineage>
        <taxon>Bacteria</taxon>
        <taxon>Bacillati</taxon>
        <taxon>Cyanobacteriota</taxon>
        <taxon>Cyanophyceae</taxon>
        <taxon>Leptolyngbyales</taxon>
        <taxon>Leptolyngbyaceae</taxon>
        <taxon>Leptolyngbya group</taxon>
        <taxon>Leptolyngbya</taxon>
    </lineage>
</organism>
<dbReference type="Pfam" id="PF00903">
    <property type="entry name" value="Glyoxalase"/>
    <property type="match status" value="1"/>
</dbReference>
<dbReference type="InterPro" id="IPR051332">
    <property type="entry name" value="Fosfomycin_Res_Enzymes"/>
</dbReference>
<evidence type="ECO:0000313" key="2">
    <source>
        <dbReference type="EMBL" id="WNZ24569.1"/>
    </source>
</evidence>
<protein>
    <submittedName>
        <fullName evidence="2">Bleomycin resistance protein</fullName>
    </submittedName>
</protein>
<dbReference type="InterPro" id="IPR004360">
    <property type="entry name" value="Glyas_Fos-R_dOase_dom"/>
</dbReference>
<dbReference type="AlphaFoldDB" id="A0AA97AHI6"/>
<evidence type="ECO:0000259" key="1">
    <source>
        <dbReference type="PROSITE" id="PS51819"/>
    </source>
</evidence>
<dbReference type="EMBL" id="CP053586">
    <property type="protein sequence ID" value="WNZ24569.1"/>
    <property type="molecule type" value="Genomic_DNA"/>
</dbReference>
<reference evidence="2" key="1">
    <citation type="submission" date="2020-05" db="EMBL/GenBank/DDBJ databases">
        <authorList>
            <person name="Zhu T."/>
            <person name="Keshari N."/>
            <person name="Lu X."/>
        </authorList>
    </citation>
    <scope>NUCLEOTIDE SEQUENCE</scope>
    <source>
        <strain evidence="2">NK1-12</strain>
    </source>
</reference>
<gene>
    <name evidence="2" type="ORF">HJG54_18065</name>
</gene>
<dbReference type="InterPro" id="IPR029068">
    <property type="entry name" value="Glyas_Bleomycin-R_OHBP_Dase"/>
</dbReference>